<evidence type="ECO:0000313" key="3">
    <source>
        <dbReference type="Proteomes" id="UP000244073"/>
    </source>
</evidence>
<sequence length="70" mass="8496">MYLAGKCRWNKARINSKHGYQDRQHRQREKKKIKKNKKKEQKRREERKKRKIQPSKGGQDRLTCQKGSSS</sequence>
<accession>A0A2T5LUX3</accession>
<feature type="region of interest" description="Disordered" evidence="1">
    <location>
        <begin position="1"/>
        <end position="70"/>
    </location>
</feature>
<gene>
    <name evidence="2" type="ORF">P175DRAFT_0269224</name>
</gene>
<reference evidence="2 3" key="1">
    <citation type="journal article" date="2018" name="Proc. Natl. Acad. Sci. U.S.A.">
        <title>Linking secondary metabolites to gene clusters through genome sequencing of six diverse Aspergillus species.</title>
        <authorList>
            <person name="Kaerboelling I."/>
            <person name="Vesth T.C."/>
            <person name="Frisvad J.C."/>
            <person name="Nybo J.L."/>
            <person name="Theobald S."/>
            <person name="Kuo A."/>
            <person name="Bowyer P."/>
            <person name="Matsuda Y."/>
            <person name="Mondo S."/>
            <person name="Lyhne E.K."/>
            <person name="Kogle M.E."/>
            <person name="Clum A."/>
            <person name="Lipzen A."/>
            <person name="Salamov A."/>
            <person name="Ngan C.Y."/>
            <person name="Daum C."/>
            <person name="Chiniquy J."/>
            <person name="Barry K."/>
            <person name="LaButti K."/>
            <person name="Haridas S."/>
            <person name="Simmons B.A."/>
            <person name="Magnuson J.K."/>
            <person name="Mortensen U.H."/>
            <person name="Larsen T.O."/>
            <person name="Grigoriev I.V."/>
            <person name="Baker S.E."/>
            <person name="Andersen M.R."/>
        </authorList>
    </citation>
    <scope>NUCLEOTIDE SEQUENCE [LARGE SCALE GENOMIC DNA]</scope>
    <source>
        <strain evidence="2 3">IBT 24754</strain>
    </source>
</reference>
<dbReference type="RefSeq" id="XP_040751478.1">
    <property type="nucleotide sequence ID" value="XM_040892741.1"/>
</dbReference>
<dbReference type="Proteomes" id="UP000244073">
    <property type="component" value="Unassembled WGS sequence"/>
</dbReference>
<feature type="compositionally biased region" description="Basic residues" evidence="1">
    <location>
        <begin position="25"/>
        <end position="53"/>
    </location>
</feature>
<dbReference type="VEuPathDB" id="FungiDB:P175DRAFT_0269224"/>
<dbReference type="GeneID" id="63809623"/>
<proteinExistence type="predicted"/>
<dbReference type="EMBL" id="MSFN02000005">
    <property type="protein sequence ID" value="PTU20086.1"/>
    <property type="molecule type" value="Genomic_DNA"/>
</dbReference>
<evidence type="ECO:0000256" key="1">
    <source>
        <dbReference type="SAM" id="MobiDB-lite"/>
    </source>
</evidence>
<comment type="caution">
    <text evidence="2">The sequence shown here is derived from an EMBL/GenBank/DDBJ whole genome shotgun (WGS) entry which is preliminary data.</text>
</comment>
<name>A0A2T5LUX3_9EURO</name>
<organism evidence="2 3">
    <name type="scientific">Aspergillus ochraceoroseus IBT 24754</name>
    <dbReference type="NCBI Taxonomy" id="1392256"/>
    <lineage>
        <taxon>Eukaryota</taxon>
        <taxon>Fungi</taxon>
        <taxon>Dikarya</taxon>
        <taxon>Ascomycota</taxon>
        <taxon>Pezizomycotina</taxon>
        <taxon>Eurotiomycetes</taxon>
        <taxon>Eurotiomycetidae</taxon>
        <taxon>Eurotiales</taxon>
        <taxon>Aspergillaceae</taxon>
        <taxon>Aspergillus</taxon>
        <taxon>Aspergillus subgen. Nidulantes</taxon>
    </lineage>
</organism>
<protein>
    <submittedName>
        <fullName evidence="2">Uncharacterized protein</fullName>
    </submittedName>
</protein>
<dbReference type="AlphaFoldDB" id="A0A2T5LUX3"/>
<evidence type="ECO:0000313" key="2">
    <source>
        <dbReference type="EMBL" id="PTU20086.1"/>
    </source>
</evidence>